<dbReference type="Pfam" id="PF07940">
    <property type="entry name" value="Hepar_II_III_C"/>
    <property type="match status" value="1"/>
</dbReference>
<comment type="subcellular location">
    <subcellularLocation>
        <location evidence="1">Periplasm</location>
    </subcellularLocation>
</comment>
<organism evidence="7 8">
    <name type="scientific">Anaerolinea thermophila</name>
    <dbReference type="NCBI Taxonomy" id="167964"/>
    <lineage>
        <taxon>Bacteria</taxon>
        <taxon>Bacillati</taxon>
        <taxon>Chloroflexota</taxon>
        <taxon>Anaerolineae</taxon>
        <taxon>Anaerolineales</taxon>
        <taxon>Anaerolineaceae</taxon>
        <taxon>Anaerolinea</taxon>
    </lineage>
</organism>
<protein>
    <submittedName>
        <fullName evidence="7">Uncharacterized protein</fullName>
    </submittedName>
</protein>
<dbReference type="EMBL" id="LGFU01000003">
    <property type="protein sequence ID" value="KUK46943.1"/>
    <property type="molecule type" value="Genomic_DNA"/>
</dbReference>
<evidence type="ECO:0000313" key="7">
    <source>
        <dbReference type="EMBL" id="KUK46943.1"/>
    </source>
</evidence>
<dbReference type="GO" id="GO:0016829">
    <property type="term" value="F:lyase activity"/>
    <property type="evidence" value="ECO:0007669"/>
    <property type="project" value="UniProtKB-KW"/>
</dbReference>
<keyword evidence="4" id="KW-0456">Lyase</keyword>
<dbReference type="PANTHER" id="PTHR39210:SF1">
    <property type="entry name" value="HEPARIN-SULFATE LYASE"/>
    <property type="match status" value="1"/>
</dbReference>
<keyword evidence="3" id="KW-0574">Periplasm</keyword>
<dbReference type="PANTHER" id="PTHR39210">
    <property type="entry name" value="HEPARIN-SULFATE LYASE"/>
    <property type="match status" value="1"/>
</dbReference>
<dbReference type="Gene3D" id="1.50.10.100">
    <property type="entry name" value="Chondroitin AC/alginate lyase"/>
    <property type="match status" value="1"/>
</dbReference>
<evidence type="ECO:0000259" key="5">
    <source>
        <dbReference type="Pfam" id="PF07940"/>
    </source>
</evidence>
<feature type="domain" description="Heparinase II/III-like C-terminal" evidence="5">
    <location>
        <begin position="420"/>
        <end position="611"/>
    </location>
</feature>
<dbReference type="Proteomes" id="UP000064249">
    <property type="component" value="Unassembled WGS sequence"/>
</dbReference>
<evidence type="ECO:0000256" key="3">
    <source>
        <dbReference type="ARBA" id="ARBA00022764"/>
    </source>
</evidence>
<dbReference type="InterPro" id="IPR012480">
    <property type="entry name" value="Hepar_II_III_C"/>
</dbReference>
<dbReference type="GO" id="GO:0042597">
    <property type="term" value="C:periplasmic space"/>
    <property type="evidence" value="ECO:0007669"/>
    <property type="project" value="UniProtKB-SubCell"/>
</dbReference>
<dbReference type="Pfam" id="PF16889">
    <property type="entry name" value="Hepar_II_III_N"/>
    <property type="match status" value="1"/>
</dbReference>
<evidence type="ECO:0000313" key="8">
    <source>
        <dbReference type="Proteomes" id="UP000064249"/>
    </source>
</evidence>
<dbReference type="AlphaFoldDB" id="A0A124FN65"/>
<evidence type="ECO:0000256" key="2">
    <source>
        <dbReference type="ARBA" id="ARBA00022729"/>
    </source>
</evidence>
<feature type="domain" description="Heparin-sulfate lyase N-terminal" evidence="6">
    <location>
        <begin position="119"/>
        <end position="312"/>
    </location>
</feature>
<dbReference type="SUPFAM" id="SSF48230">
    <property type="entry name" value="Chondroitin AC/alginate lyase"/>
    <property type="match status" value="1"/>
</dbReference>
<comment type="caution">
    <text evidence="7">The sequence shown here is derived from an EMBL/GenBank/DDBJ whole genome shotgun (WGS) entry which is preliminary data.</text>
</comment>
<keyword evidence="2" id="KW-0732">Signal</keyword>
<sequence length="640" mass="72452">MANSNKLHTLLKAPVELGWKSTWQYALYQSGLRSGYFYLRTPTPAIEKIRSQIPHTIKSILPLPNKQLLQHTLGTTMPTLLQKADAVTEGKFCLFEGPLTEFTLAHQAPLQHWSQFERRKASVDNDIKFIWEPARAGWAFLLARAFYLSGDDRYAQSFIQLFNQYQQENPPYHGPNWVSAQEAALRIMAFCFAYQVFSESEHFPTKTISDLSLAIALNAHRIPPTLCYARSQRNNHLISEAVGLYTAGLFLQGYPPARAWERKGKKVFEQAILDQIDKNGTYIQHSTNYHRLMLDEALWMTSIANSAGDSFSQAVLQKLALATQHLYRMTDTISGHVPNLGNQDGSNVLPLATADHLDYRASLQAASRQFLGKNAFEEGSWDEKSLWLNIKPQAETLHEQEDTLQLHSSHGWASLRAITYHARPAHADQLHVEIWHNGQNLALDAGTFLYNAPPPWQNALRTTLVHNTICIDRRDQMLAAGKFLWLDWANAEIHESTATRVTASHNGYKKMGINHTRTLSSTPKGWEVADELQSMKSQAVEHEYLLHWLIPDLVFHVQGNQILFDNPAIRLTFLTNGSGQSLLHIIRGGCVLHGESNIDPLLFGWFSPTYSVKQEALSVLYVVHSNLPLTTISSNWEFLK</sequence>
<dbReference type="InterPro" id="IPR008929">
    <property type="entry name" value="Chondroitin_lyas"/>
</dbReference>
<reference evidence="7 8" key="1">
    <citation type="journal article" date="2015" name="MBio">
        <title>Genome-Resolved Metagenomic Analysis Reveals Roles for Candidate Phyla and Other Microbial Community Members in Biogeochemical Transformations in Oil Reservoirs.</title>
        <authorList>
            <person name="Hu P."/>
            <person name="Tom L."/>
            <person name="Singh A."/>
            <person name="Thomas B.C."/>
            <person name="Baker B.J."/>
            <person name="Piceno Y.M."/>
            <person name="Andersen G.L."/>
            <person name="Banfield J.F."/>
        </authorList>
    </citation>
    <scope>NUCLEOTIDE SEQUENCE [LARGE SCALE GENOMIC DNA]</scope>
    <source>
        <strain evidence="7">46_16</strain>
    </source>
</reference>
<dbReference type="Gene3D" id="2.70.98.70">
    <property type="match status" value="1"/>
</dbReference>
<proteinExistence type="predicted"/>
<name>A0A124FN65_9CHLR</name>
<gene>
    <name evidence="7" type="ORF">XD73_0140</name>
</gene>
<evidence type="ECO:0000256" key="4">
    <source>
        <dbReference type="ARBA" id="ARBA00023239"/>
    </source>
</evidence>
<evidence type="ECO:0000259" key="6">
    <source>
        <dbReference type="Pfam" id="PF16889"/>
    </source>
</evidence>
<evidence type="ECO:0000256" key="1">
    <source>
        <dbReference type="ARBA" id="ARBA00004418"/>
    </source>
</evidence>
<dbReference type="InterPro" id="IPR031680">
    <property type="entry name" value="Hepar_II_III_N"/>
</dbReference>
<accession>A0A124FN65</accession>